<organism evidence="2 3">
    <name type="scientific">Pleurodeles waltl</name>
    <name type="common">Iberian ribbed newt</name>
    <dbReference type="NCBI Taxonomy" id="8319"/>
    <lineage>
        <taxon>Eukaryota</taxon>
        <taxon>Metazoa</taxon>
        <taxon>Chordata</taxon>
        <taxon>Craniata</taxon>
        <taxon>Vertebrata</taxon>
        <taxon>Euteleostomi</taxon>
        <taxon>Amphibia</taxon>
        <taxon>Batrachia</taxon>
        <taxon>Caudata</taxon>
        <taxon>Salamandroidea</taxon>
        <taxon>Salamandridae</taxon>
        <taxon>Pleurodelinae</taxon>
        <taxon>Pleurodeles</taxon>
    </lineage>
</organism>
<proteinExistence type="predicted"/>
<dbReference type="AlphaFoldDB" id="A0AAV7QR13"/>
<dbReference type="EMBL" id="JANPWB010000010">
    <property type="protein sequence ID" value="KAJ1141842.1"/>
    <property type="molecule type" value="Genomic_DNA"/>
</dbReference>
<evidence type="ECO:0000313" key="2">
    <source>
        <dbReference type="EMBL" id="KAJ1141842.1"/>
    </source>
</evidence>
<comment type="caution">
    <text evidence="2">The sequence shown here is derived from an EMBL/GenBank/DDBJ whole genome shotgun (WGS) entry which is preliminary data.</text>
</comment>
<name>A0AAV7QR13_PLEWA</name>
<protein>
    <submittedName>
        <fullName evidence="2">Uncharacterized protein</fullName>
    </submittedName>
</protein>
<keyword evidence="3" id="KW-1185">Reference proteome</keyword>
<feature type="region of interest" description="Disordered" evidence="1">
    <location>
        <begin position="21"/>
        <end position="48"/>
    </location>
</feature>
<reference evidence="2" key="1">
    <citation type="journal article" date="2022" name="bioRxiv">
        <title>Sequencing and chromosome-scale assembly of the giantPleurodeles waltlgenome.</title>
        <authorList>
            <person name="Brown T."/>
            <person name="Elewa A."/>
            <person name="Iarovenko S."/>
            <person name="Subramanian E."/>
            <person name="Araus A.J."/>
            <person name="Petzold A."/>
            <person name="Susuki M."/>
            <person name="Suzuki K.-i.T."/>
            <person name="Hayashi T."/>
            <person name="Toyoda A."/>
            <person name="Oliveira C."/>
            <person name="Osipova E."/>
            <person name="Leigh N.D."/>
            <person name="Simon A."/>
            <person name="Yun M.H."/>
        </authorList>
    </citation>
    <scope>NUCLEOTIDE SEQUENCE</scope>
    <source>
        <strain evidence="2">20211129_DDA</strain>
        <tissue evidence="2">Liver</tissue>
    </source>
</reference>
<evidence type="ECO:0000313" key="3">
    <source>
        <dbReference type="Proteomes" id="UP001066276"/>
    </source>
</evidence>
<gene>
    <name evidence="2" type="ORF">NDU88_008170</name>
</gene>
<accession>A0AAV7QR13</accession>
<sequence>MQEKSTGWLSVVSDAWRPRMEQQSLASKKPGSTLRQIEDSSLTQRLERQDDVGSGVGFWEDGEDKDCIYQQVALTKVIKGEG</sequence>
<feature type="compositionally biased region" description="Polar residues" evidence="1">
    <location>
        <begin position="33"/>
        <end position="44"/>
    </location>
</feature>
<evidence type="ECO:0000256" key="1">
    <source>
        <dbReference type="SAM" id="MobiDB-lite"/>
    </source>
</evidence>
<dbReference type="Proteomes" id="UP001066276">
    <property type="component" value="Chromosome 6"/>
</dbReference>